<evidence type="ECO:0000256" key="6">
    <source>
        <dbReference type="ARBA" id="ARBA00022840"/>
    </source>
</evidence>
<dbReference type="SUPFAM" id="SSF52540">
    <property type="entry name" value="P-loop containing nucleoside triphosphate hydrolases"/>
    <property type="match status" value="1"/>
</dbReference>
<dbReference type="Gene3D" id="3.40.50.300">
    <property type="entry name" value="P-loop containing nucleotide triphosphate hydrolases"/>
    <property type="match status" value="1"/>
</dbReference>
<proteinExistence type="inferred from homology"/>
<reference evidence="8" key="1">
    <citation type="journal article" date="2020" name="mSystems">
        <title>Genome- and Community-Level Interaction Insights into Carbon Utilization and Element Cycling Functions of Hydrothermarchaeota in Hydrothermal Sediment.</title>
        <authorList>
            <person name="Zhou Z."/>
            <person name="Liu Y."/>
            <person name="Xu W."/>
            <person name="Pan J."/>
            <person name="Luo Z.H."/>
            <person name="Li M."/>
        </authorList>
    </citation>
    <scope>NUCLEOTIDE SEQUENCE [LARGE SCALE GENOMIC DNA]</scope>
    <source>
        <strain evidence="8">HyVt-527</strain>
    </source>
</reference>
<evidence type="ECO:0000256" key="2">
    <source>
        <dbReference type="ARBA" id="ARBA00008959"/>
    </source>
</evidence>
<feature type="domain" description="AAA+ ATPase" evidence="7">
    <location>
        <begin position="54"/>
        <end position="171"/>
    </location>
</feature>
<dbReference type="GO" id="GO:0006261">
    <property type="term" value="P:DNA-templated DNA replication"/>
    <property type="evidence" value="ECO:0007669"/>
    <property type="project" value="TreeGrafter"/>
</dbReference>
<dbReference type="CDD" id="cd18139">
    <property type="entry name" value="HLD_clamp_RarA"/>
    <property type="match status" value="1"/>
</dbReference>
<evidence type="ECO:0000256" key="1">
    <source>
        <dbReference type="ARBA" id="ARBA00002393"/>
    </source>
</evidence>
<name>A0A7V5PQ93_CALAY</name>
<evidence type="ECO:0000256" key="5">
    <source>
        <dbReference type="ARBA" id="ARBA00022741"/>
    </source>
</evidence>
<gene>
    <name evidence="8" type="ORF">ENJ89_08075</name>
</gene>
<dbReference type="Gene3D" id="1.10.3710.10">
    <property type="entry name" value="DNA polymerase III clamp loader subunits, C-terminal domain"/>
    <property type="match status" value="1"/>
</dbReference>
<dbReference type="SMART" id="SM00382">
    <property type="entry name" value="AAA"/>
    <property type="match status" value="1"/>
</dbReference>
<dbReference type="PANTHER" id="PTHR13779">
    <property type="entry name" value="WERNER HELICASE-INTERACTING PROTEIN 1 FAMILY MEMBER"/>
    <property type="match status" value="1"/>
</dbReference>
<dbReference type="InterPro" id="IPR032423">
    <property type="entry name" value="AAA_assoc_2"/>
</dbReference>
<dbReference type="Pfam" id="PF00004">
    <property type="entry name" value="AAA"/>
    <property type="match status" value="1"/>
</dbReference>
<dbReference type="Proteomes" id="UP000886124">
    <property type="component" value="Unassembled WGS sequence"/>
</dbReference>
<evidence type="ECO:0000256" key="3">
    <source>
        <dbReference type="ARBA" id="ARBA00020776"/>
    </source>
</evidence>
<keyword evidence="6" id="KW-0067">ATP-binding</keyword>
<keyword evidence="5" id="KW-0547">Nucleotide-binding</keyword>
<dbReference type="FunFam" id="3.40.50.300:FF:000137">
    <property type="entry name" value="Replication-associated recombination protein A"/>
    <property type="match status" value="1"/>
</dbReference>
<evidence type="ECO:0000313" key="8">
    <source>
        <dbReference type="EMBL" id="HHJ53136.1"/>
    </source>
</evidence>
<dbReference type="GO" id="GO:0017116">
    <property type="term" value="F:single-stranded DNA helicase activity"/>
    <property type="evidence" value="ECO:0007669"/>
    <property type="project" value="TreeGrafter"/>
</dbReference>
<dbReference type="InterPro" id="IPR003959">
    <property type="entry name" value="ATPase_AAA_core"/>
</dbReference>
<comment type="caution">
    <text evidence="8">The sequence shown here is derived from an EMBL/GenBank/DDBJ whole genome shotgun (WGS) entry which is preliminary data.</text>
</comment>
<protein>
    <recommendedName>
        <fullName evidence="3">Replication-associated recombination protein A</fullName>
    </recommendedName>
</protein>
<dbReference type="InterPro" id="IPR021886">
    <property type="entry name" value="MgsA_C"/>
</dbReference>
<accession>A0A7V5PQ93</accession>
<dbReference type="FunFam" id="1.20.272.10:FF:000001">
    <property type="entry name" value="Putative AAA family ATPase"/>
    <property type="match status" value="1"/>
</dbReference>
<dbReference type="InterPro" id="IPR027417">
    <property type="entry name" value="P-loop_NTPase"/>
</dbReference>
<dbReference type="SUPFAM" id="SSF48019">
    <property type="entry name" value="post-AAA+ oligomerization domain-like"/>
    <property type="match status" value="1"/>
</dbReference>
<dbReference type="PANTHER" id="PTHR13779:SF7">
    <property type="entry name" value="ATPASE WRNIP1"/>
    <property type="match status" value="1"/>
</dbReference>
<dbReference type="Gene3D" id="1.20.272.10">
    <property type="match status" value="1"/>
</dbReference>
<dbReference type="AlphaFoldDB" id="A0A7V5PQ93"/>
<dbReference type="GO" id="GO:0003677">
    <property type="term" value="F:DNA binding"/>
    <property type="evidence" value="ECO:0007669"/>
    <property type="project" value="InterPro"/>
</dbReference>
<dbReference type="GO" id="GO:0016887">
    <property type="term" value="F:ATP hydrolysis activity"/>
    <property type="evidence" value="ECO:0007669"/>
    <property type="project" value="InterPro"/>
</dbReference>
<comment type="function">
    <text evidence="1">DNA-dependent ATPase that plays important roles in cellular responses to stalled DNA replication processes.</text>
</comment>
<evidence type="ECO:0000256" key="4">
    <source>
        <dbReference type="ARBA" id="ARBA00022705"/>
    </source>
</evidence>
<dbReference type="Gene3D" id="1.10.8.60">
    <property type="match status" value="1"/>
</dbReference>
<evidence type="ECO:0000259" key="7">
    <source>
        <dbReference type="SMART" id="SM00382"/>
    </source>
</evidence>
<comment type="similarity">
    <text evidence="2">Belongs to the AAA ATPase family. RarA/MGS1/WRNIP1 subfamily.</text>
</comment>
<dbReference type="GO" id="GO:0008047">
    <property type="term" value="F:enzyme activator activity"/>
    <property type="evidence" value="ECO:0007669"/>
    <property type="project" value="TreeGrafter"/>
</dbReference>
<dbReference type="Pfam" id="PF16193">
    <property type="entry name" value="AAA_assoc_2"/>
    <property type="match status" value="1"/>
</dbReference>
<keyword evidence="4" id="KW-0235">DNA replication</keyword>
<dbReference type="CDD" id="cd00009">
    <property type="entry name" value="AAA"/>
    <property type="match status" value="1"/>
</dbReference>
<sequence length="441" mass="49267">MTQTSDALFKHAAAESLNRPLADRMRPKALDEVVGHEEIIGPQSALLTEVQQGHLPSIIFWGPPGVGKTTLAKLLAQEAQCEFQPISAVSSGVRDVKKIIEEAEQRKLYHGRQTVLFIDEIHRFNKAQQDALLHSVEDGTVTLIGATTENPSFEVNAPLLSRCRVIKLNSLSAQDLKQIVRRALSEDVLLKKYDIKVEALDQLILYGGGDARRTLNLLETAFYLADKAQDTIVISDALLKQAVQHSPVYYDKKGDYHYDIISAFIKSVRGSDPDAAVYWLAAMLEAGEDPTFIARRLVILASEDIGNAEPYALSLANAGFEAVKNIGMPEARIILAQVTTYLASVPKSNSAYRAIDEALEEIRTHGVAPVPLHLRNAPTKLMKELKYGADYKYPHNFKGHYVKQPYLPEKLKGRIFYQPGELGREARLKEYLDRLRKRNKE</sequence>
<dbReference type="InterPro" id="IPR003593">
    <property type="entry name" value="AAA+_ATPase"/>
</dbReference>
<organism evidence="8">
    <name type="scientific">Caldithrix abyssi</name>
    <dbReference type="NCBI Taxonomy" id="187145"/>
    <lineage>
        <taxon>Bacteria</taxon>
        <taxon>Pseudomonadati</taxon>
        <taxon>Calditrichota</taxon>
        <taxon>Calditrichia</taxon>
        <taxon>Calditrichales</taxon>
        <taxon>Calditrichaceae</taxon>
        <taxon>Caldithrix</taxon>
    </lineage>
</organism>
<dbReference type="InterPro" id="IPR008921">
    <property type="entry name" value="DNA_pol3_clamp-load_cplx_C"/>
</dbReference>
<dbReference type="GO" id="GO:0005524">
    <property type="term" value="F:ATP binding"/>
    <property type="evidence" value="ECO:0007669"/>
    <property type="project" value="UniProtKB-KW"/>
</dbReference>
<dbReference type="InterPro" id="IPR051314">
    <property type="entry name" value="AAA_ATPase_RarA/MGS1/WRNIP1"/>
</dbReference>
<dbReference type="GO" id="GO:0000731">
    <property type="term" value="P:DNA synthesis involved in DNA repair"/>
    <property type="evidence" value="ECO:0007669"/>
    <property type="project" value="TreeGrafter"/>
</dbReference>
<dbReference type="EMBL" id="DROD01000519">
    <property type="protein sequence ID" value="HHJ53136.1"/>
    <property type="molecule type" value="Genomic_DNA"/>
</dbReference>
<dbReference type="Pfam" id="PF12002">
    <property type="entry name" value="MgsA_C"/>
    <property type="match status" value="1"/>
</dbReference>